<feature type="binding site" evidence="4">
    <location>
        <position position="109"/>
    </location>
    <ligand>
        <name>Fe cation</name>
        <dbReference type="ChEBI" id="CHEBI:24875"/>
    </ligand>
</feature>
<dbReference type="InterPro" id="IPR011051">
    <property type="entry name" value="RmlC_Cupin_sf"/>
</dbReference>
<dbReference type="CDD" id="cd02247">
    <property type="entry name" value="cupin_pirin_C"/>
    <property type="match status" value="1"/>
</dbReference>
<dbReference type="OrthoDB" id="198735at2759"/>
<evidence type="ECO:0000259" key="6">
    <source>
        <dbReference type="Pfam" id="PF02678"/>
    </source>
</evidence>
<evidence type="ECO:0000256" key="3">
    <source>
        <dbReference type="ARBA" id="ARBA00023242"/>
    </source>
</evidence>
<feature type="domain" description="Pirin C-terminal" evidence="7">
    <location>
        <begin position="179"/>
        <end position="283"/>
    </location>
</feature>
<gene>
    <name evidence="8" type="ORF">SI8410_05006833</name>
</gene>
<comment type="similarity">
    <text evidence="2 5">Belongs to the pirin family.</text>
</comment>
<feature type="binding site" evidence="4">
    <location>
        <position position="67"/>
    </location>
    <ligand>
        <name>Fe cation</name>
        <dbReference type="ChEBI" id="CHEBI:24875"/>
    </ligand>
</feature>
<dbReference type="FunFam" id="2.60.120.10:FF:000055">
    <property type="entry name" value="pirin"/>
    <property type="match status" value="1"/>
</dbReference>
<reference evidence="8" key="1">
    <citation type="submission" date="2020-02" db="EMBL/GenBank/DDBJ databases">
        <authorList>
            <person name="Scholz U."/>
            <person name="Mascher M."/>
            <person name="Fiebig A."/>
        </authorList>
    </citation>
    <scope>NUCLEOTIDE SEQUENCE</scope>
</reference>
<dbReference type="PIRSF" id="PIRSF006232">
    <property type="entry name" value="Pirin"/>
    <property type="match status" value="1"/>
</dbReference>
<dbReference type="AlphaFoldDB" id="A0A7I8KEH0"/>
<feature type="domain" description="Pirin N-terminal" evidence="6">
    <location>
        <begin position="32"/>
        <end position="126"/>
    </location>
</feature>
<evidence type="ECO:0000313" key="9">
    <source>
        <dbReference type="Proteomes" id="UP000663760"/>
    </source>
</evidence>
<feature type="binding site" evidence="4">
    <location>
        <position position="65"/>
    </location>
    <ligand>
        <name>Fe cation</name>
        <dbReference type="ChEBI" id="CHEBI:24875"/>
    </ligand>
</feature>
<proteinExistence type="inferred from homology"/>
<dbReference type="CDD" id="cd02909">
    <property type="entry name" value="cupin_pirin_N"/>
    <property type="match status" value="1"/>
</dbReference>
<keyword evidence="4" id="KW-0408">Iron</keyword>
<evidence type="ECO:0000256" key="4">
    <source>
        <dbReference type="PIRSR" id="PIRSR006232-1"/>
    </source>
</evidence>
<protein>
    <submittedName>
        <fullName evidence="8">Uncharacterized protein</fullName>
    </submittedName>
</protein>
<feature type="binding site" evidence="4">
    <location>
        <position position="111"/>
    </location>
    <ligand>
        <name>Fe cation</name>
        <dbReference type="ChEBI" id="CHEBI:24875"/>
    </ligand>
</feature>
<evidence type="ECO:0000256" key="5">
    <source>
        <dbReference type="RuleBase" id="RU003457"/>
    </source>
</evidence>
<dbReference type="InterPro" id="IPR008778">
    <property type="entry name" value="Pirin_C_dom"/>
</dbReference>
<name>A0A7I8KEH0_SPIIN</name>
<comment type="cofactor">
    <cofactor evidence="4">
        <name>Fe cation</name>
        <dbReference type="ChEBI" id="CHEBI:24875"/>
    </cofactor>
    <text evidence="4">Binds 1 Fe cation per subunit.</text>
</comment>
<accession>A0A7I8KEH0</accession>
<dbReference type="Pfam" id="PF02678">
    <property type="entry name" value="Pirin"/>
    <property type="match status" value="1"/>
</dbReference>
<dbReference type="InterPro" id="IPR014710">
    <property type="entry name" value="RmlC-like_jellyroll"/>
</dbReference>
<dbReference type="Gene3D" id="2.60.120.10">
    <property type="entry name" value="Jelly Rolls"/>
    <property type="match status" value="2"/>
</dbReference>
<comment type="subcellular location">
    <subcellularLocation>
        <location evidence="1">Nucleus</location>
    </subcellularLocation>
</comment>
<evidence type="ECO:0000313" key="8">
    <source>
        <dbReference type="EMBL" id="CAA7396170.1"/>
    </source>
</evidence>
<dbReference type="InterPro" id="IPR003829">
    <property type="entry name" value="Pirin_N_dom"/>
</dbReference>
<dbReference type="PANTHER" id="PTHR13903">
    <property type="entry name" value="PIRIN-RELATED"/>
    <property type="match status" value="1"/>
</dbReference>
<organism evidence="8 9">
    <name type="scientific">Spirodela intermedia</name>
    <name type="common">Intermediate duckweed</name>
    <dbReference type="NCBI Taxonomy" id="51605"/>
    <lineage>
        <taxon>Eukaryota</taxon>
        <taxon>Viridiplantae</taxon>
        <taxon>Streptophyta</taxon>
        <taxon>Embryophyta</taxon>
        <taxon>Tracheophyta</taxon>
        <taxon>Spermatophyta</taxon>
        <taxon>Magnoliopsida</taxon>
        <taxon>Liliopsida</taxon>
        <taxon>Araceae</taxon>
        <taxon>Lemnoideae</taxon>
        <taxon>Spirodela</taxon>
    </lineage>
</organism>
<keyword evidence="3" id="KW-0539">Nucleus</keyword>
<sequence length="298" mass="33067">MSEAEVSLGFERPRQVVKKVLSKSQSEGDGATVRRSIGRPELKNLDPFLLLDEFSVASPAGFPDHPHRGFETVTYMLEGAFTHQDFAGHKGTIGPGDLQWMTAGRGIIHSEMPAGEGVNKGLQLWINLSSKDKMIEPRYQELQSKDISKVEREGVEVRIIAGESFGVKSPVYTRTPTMYLDFTLKPGAKVHQRVPEGWTSFVYVVDGEGVFGSADDSPTGAHHTLVLGSGDGLSVWNNSGDPLRFVLIGGQPLNEPVVQWGPFVMNTHAEIEQTFEDYRLFKNGFEKARQWRSRPESH</sequence>
<evidence type="ECO:0000256" key="2">
    <source>
        <dbReference type="ARBA" id="ARBA00008416"/>
    </source>
</evidence>
<dbReference type="PANTHER" id="PTHR13903:SF8">
    <property type="entry name" value="PIRIN"/>
    <property type="match status" value="1"/>
</dbReference>
<keyword evidence="9" id="KW-1185">Reference proteome</keyword>
<evidence type="ECO:0000259" key="7">
    <source>
        <dbReference type="Pfam" id="PF05726"/>
    </source>
</evidence>
<evidence type="ECO:0000256" key="1">
    <source>
        <dbReference type="ARBA" id="ARBA00004123"/>
    </source>
</evidence>
<keyword evidence="4" id="KW-0479">Metal-binding</keyword>
<dbReference type="GO" id="GO:0046872">
    <property type="term" value="F:metal ion binding"/>
    <property type="evidence" value="ECO:0007669"/>
    <property type="project" value="UniProtKB-KW"/>
</dbReference>
<dbReference type="GO" id="GO:0005634">
    <property type="term" value="C:nucleus"/>
    <property type="evidence" value="ECO:0007669"/>
    <property type="project" value="UniProtKB-SubCell"/>
</dbReference>
<dbReference type="InterPro" id="IPR012093">
    <property type="entry name" value="Pirin"/>
</dbReference>
<dbReference type="Pfam" id="PF05726">
    <property type="entry name" value="Pirin_C"/>
    <property type="match status" value="1"/>
</dbReference>
<dbReference type="SUPFAM" id="SSF51182">
    <property type="entry name" value="RmlC-like cupins"/>
    <property type="match status" value="1"/>
</dbReference>
<dbReference type="EMBL" id="LR746268">
    <property type="protein sequence ID" value="CAA7396170.1"/>
    <property type="molecule type" value="Genomic_DNA"/>
</dbReference>
<dbReference type="Proteomes" id="UP000663760">
    <property type="component" value="Chromosome 5"/>
</dbReference>